<dbReference type="PANTHER" id="PTHR10131">
    <property type="entry name" value="TNF RECEPTOR ASSOCIATED FACTOR"/>
    <property type="match status" value="1"/>
</dbReference>
<keyword evidence="3 4" id="KW-0862">Zinc</keyword>
<feature type="region of interest" description="Disordered" evidence="5">
    <location>
        <begin position="1"/>
        <end position="51"/>
    </location>
</feature>
<dbReference type="PROSITE" id="PS50145">
    <property type="entry name" value="ZF_TRAF"/>
    <property type="match status" value="2"/>
</dbReference>
<evidence type="ECO:0000256" key="2">
    <source>
        <dbReference type="ARBA" id="ARBA00022771"/>
    </source>
</evidence>
<dbReference type="AlphaFoldDB" id="A4S540"/>
<keyword evidence="2 4" id="KW-0863">Zinc-finger</keyword>
<feature type="region of interest" description="Disordered" evidence="5">
    <location>
        <begin position="82"/>
        <end position="102"/>
    </location>
</feature>
<evidence type="ECO:0000256" key="1">
    <source>
        <dbReference type="ARBA" id="ARBA00022723"/>
    </source>
</evidence>
<dbReference type="InterPro" id="IPR001293">
    <property type="entry name" value="Znf_TRAF"/>
</dbReference>
<reference evidence="7 8" key="1">
    <citation type="journal article" date="2007" name="Proc. Natl. Acad. Sci. U.S.A.">
        <title>The tiny eukaryote Ostreococcus provides genomic insights into the paradox of plankton speciation.</title>
        <authorList>
            <person name="Palenik B."/>
            <person name="Grimwood J."/>
            <person name="Aerts A."/>
            <person name="Rouze P."/>
            <person name="Salamov A."/>
            <person name="Putnam N."/>
            <person name="Dupont C."/>
            <person name="Jorgensen R."/>
            <person name="Derelle E."/>
            <person name="Rombauts S."/>
            <person name="Zhou K."/>
            <person name="Otillar R."/>
            <person name="Merchant S.S."/>
            <person name="Podell S."/>
            <person name="Gaasterland T."/>
            <person name="Napoli C."/>
            <person name="Gendler K."/>
            <person name="Manuell A."/>
            <person name="Tai V."/>
            <person name="Vallon O."/>
            <person name="Piganeau G."/>
            <person name="Jancek S."/>
            <person name="Heijde M."/>
            <person name="Jabbari K."/>
            <person name="Bowler C."/>
            <person name="Lohr M."/>
            <person name="Robbens S."/>
            <person name="Werner G."/>
            <person name="Dubchak I."/>
            <person name="Pazour G.J."/>
            <person name="Ren Q."/>
            <person name="Paulsen I."/>
            <person name="Delwiche C."/>
            <person name="Schmutz J."/>
            <person name="Rokhsar D."/>
            <person name="Van de Peer Y."/>
            <person name="Moreau H."/>
            <person name="Grigoriev I.V."/>
        </authorList>
    </citation>
    <scope>NUCLEOTIDE SEQUENCE [LARGE SCALE GENOMIC DNA]</scope>
    <source>
        <strain evidence="7 8">CCE9901</strain>
    </source>
</reference>
<dbReference type="EMBL" id="CP000591">
    <property type="protein sequence ID" value="ABO98836.1"/>
    <property type="molecule type" value="Genomic_DNA"/>
</dbReference>
<dbReference type="Proteomes" id="UP000001568">
    <property type="component" value="Chromosome 11"/>
</dbReference>
<dbReference type="SUPFAM" id="SSF49599">
    <property type="entry name" value="TRAF domain-like"/>
    <property type="match status" value="2"/>
</dbReference>
<dbReference type="RefSeq" id="XP_001420543.1">
    <property type="nucleotide sequence ID" value="XM_001420506.1"/>
</dbReference>
<name>A4S540_OSTLU</name>
<evidence type="ECO:0000313" key="7">
    <source>
        <dbReference type="EMBL" id="ABO98836.1"/>
    </source>
</evidence>
<accession>A4S540</accession>
<protein>
    <recommendedName>
        <fullName evidence="6">TRAF-type domain-containing protein</fullName>
    </recommendedName>
</protein>
<dbReference type="GeneID" id="5004489"/>
<gene>
    <name evidence="7" type="ORF">OSTLU_93482</name>
</gene>
<dbReference type="Gramene" id="ABO98836">
    <property type="protein sequence ID" value="ABO98836"/>
    <property type="gene ID" value="OSTLU_93482"/>
</dbReference>
<feature type="domain" description="TRAF-type" evidence="6">
    <location>
        <begin position="412"/>
        <end position="467"/>
    </location>
</feature>
<dbReference type="OMA" id="RRCKWRG"/>
<feature type="zinc finger region" description="TRAF-type" evidence="4">
    <location>
        <begin position="412"/>
        <end position="467"/>
    </location>
</feature>
<feature type="compositionally biased region" description="Basic and acidic residues" evidence="5">
    <location>
        <begin position="22"/>
        <end position="41"/>
    </location>
</feature>
<dbReference type="InterPro" id="IPR013083">
    <property type="entry name" value="Znf_RING/FYVE/PHD"/>
</dbReference>
<feature type="domain" description="TRAF-type" evidence="6">
    <location>
        <begin position="322"/>
        <end position="383"/>
    </location>
</feature>
<sequence>MSRPRRDAVRGARALAPAVEDAPVRTRDDARSSDSSEDEARARRRDKHLTTQKFVESIANAKGALLAEDVERLYAARCEEVAHDGRDQSDTESDASEEERGKWWPLTAVTTPKSAAEACAAEAKRAEEEGIVPEGTMATSELMIHNWFHLSESLTRWRRAGTMVLTPPPDELRCHTCRDFAAEPLVNAQGRLFCAPCGRENEGDARAKLFGLDVQTQMRLDALPVMCCNVATPHAGGDNLVWKVALDGCRAVSTLGKVRAHEETCEYTLMRCSLPAESTNKAEKCHAVVPRRTMDSHRATCEYRIQKCADCDRSVQVRKMRAHVMICGQIEVHCPYRRCKWRGARDGVDAHVATECLLHPVVCRLEDSETRETCKETVPRERIAQHRASCQYQQRPCEYCTREVSLRRMGDHKLRCKAREFQCPLCRRIMPAEQRESHEKTTCPMIESVCEHARFGCDVKVPKEHYRQHAIECFPEHVAHVAFGTDGVSEFVSAPSDDQVDAVELLKRMQRNREAMLADFASFETMCHKVSCKLNARAELCSTASHAAKDVEETTAAFERQAERERCASAFALREKHSLDRDEDYNDMIVSRNLVGARIIDEMRRFDETTAKLRLKSEALYAALDEKRDFATRRLEDEIDAHTPAADLIADAKDEATKYVATVDAERRRLAARLIDMKSNVFSAKMSLVENVEHRKRRSETLRAKLTAFARGERFVDGDGVHTTHS</sequence>
<dbReference type="Gene3D" id="3.30.40.10">
    <property type="entry name" value="Zinc/RING finger domain, C3HC4 (zinc finger)"/>
    <property type="match status" value="3"/>
</dbReference>
<evidence type="ECO:0000259" key="6">
    <source>
        <dbReference type="PROSITE" id="PS50145"/>
    </source>
</evidence>
<keyword evidence="8" id="KW-1185">Reference proteome</keyword>
<dbReference type="Pfam" id="PF02176">
    <property type="entry name" value="zf-TRAF"/>
    <property type="match status" value="1"/>
</dbReference>
<evidence type="ECO:0000313" key="8">
    <source>
        <dbReference type="Proteomes" id="UP000001568"/>
    </source>
</evidence>
<dbReference type="HOGENOM" id="CLU_452959_0_0_1"/>
<dbReference type="KEGG" id="olu:OSTLU_93482"/>
<dbReference type="GO" id="GO:0008270">
    <property type="term" value="F:zinc ion binding"/>
    <property type="evidence" value="ECO:0007669"/>
    <property type="project" value="UniProtKB-KW"/>
</dbReference>
<feature type="compositionally biased region" description="Basic and acidic residues" evidence="5">
    <location>
        <begin position="1"/>
        <end position="10"/>
    </location>
</feature>
<evidence type="ECO:0000256" key="5">
    <source>
        <dbReference type="SAM" id="MobiDB-lite"/>
    </source>
</evidence>
<evidence type="ECO:0000256" key="4">
    <source>
        <dbReference type="PROSITE-ProRule" id="PRU00207"/>
    </source>
</evidence>
<keyword evidence="1 4" id="KW-0479">Metal-binding</keyword>
<organism evidence="7 8">
    <name type="scientific">Ostreococcus lucimarinus (strain CCE9901)</name>
    <dbReference type="NCBI Taxonomy" id="436017"/>
    <lineage>
        <taxon>Eukaryota</taxon>
        <taxon>Viridiplantae</taxon>
        <taxon>Chlorophyta</taxon>
        <taxon>Mamiellophyceae</taxon>
        <taxon>Mamiellales</taxon>
        <taxon>Bathycoccaceae</taxon>
        <taxon>Ostreococcus</taxon>
    </lineage>
</organism>
<evidence type="ECO:0000256" key="3">
    <source>
        <dbReference type="ARBA" id="ARBA00022833"/>
    </source>
</evidence>
<proteinExistence type="predicted"/>
<dbReference type="PANTHER" id="PTHR10131:SF94">
    <property type="entry name" value="TNF RECEPTOR-ASSOCIATED FACTOR 4"/>
    <property type="match status" value="1"/>
</dbReference>
<dbReference type="OrthoDB" id="5989761at2759"/>
<feature type="zinc finger region" description="TRAF-type" evidence="4">
    <location>
        <begin position="322"/>
        <end position="383"/>
    </location>
</feature>
<dbReference type="STRING" id="436017.A4S540"/>